<gene>
    <name evidence="2" type="ORF">FHR98_003286</name>
</gene>
<dbReference type="AlphaFoldDB" id="A0A839SZ72"/>
<dbReference type="SFLD" id="SFLDG01018">
    <property type="entry name" value="Squalene/Phytoene_Synthase_Lik"/>
    <property type="match status" value="1"/>
</dbReference>
<evidence type="ECO:0000313" key="3">
    <source>
        <dbReference type="Proteomes" id="UP000581135"/>
    </source>
</evidence>
<dbReference type="SFLD" id="SFLDG01212">
    <property type="entry name" value="Phytoene_synthase_like"/>
    <property type="match status" value="1"/>
</dbReference>
<feature type="region of interest" description="Disordered" evidence="1">
    <location>
        <begin position="1"/>
        <end position="21"/>
    </location>
</feature>
<proteinExistence type="predicted"/>
<dbReference type="InterPro" id="IPR008949">
    <property type="entry name" value="Isoprenoid_synthase_dom_sf"/>
</dbReference>
<dbReference type="SFLD" id="SFLDS00005">
    <property type="entry name" value="Isoprenoid_Synthase_Type_I"/>
    <property type="match status" value="1"/>
</dbReference>
<dbReference type="Pfam" id="PF00494">
    <property type="entry name" value="SQS_PSY"/>
    <property type="match status" value="1"/>
</dbReference>
<dbReference type="PANTHER" id="PTHR31480">
    <property type="entry name" value="BIFUNCTIONAL LYCOPENE CYCLASE/PHYTOENE SYNTHASE"/>
    <property type="match status" value="1"/>
</dbReference>
<protein>
    <submittedName>
        <fullName evidence="2">Squalene synthase HpnC</fullName>
    </submittedName>
</protein>
<evidence type="ECO:0000313" key="2">
    <source>
        <dbReference type="EMBL" id="MBB3066970.1"/>
    </source>
</evidence>
<evidence type="ECO:0000256" key="1">
    <source>
        <dbReference type="SAM" id="MobiDB-lite"/>
    </source>
</evidence>
<reference evidence="2 3" key="1">
    <citation type="submission" date="2020-08" db="EMBL/GenBank/DDBJ databases">
        <title>Genomic Encyclopedia of Type Strains, Phase III (KMG-III): the genomes of soil and plant-associated and newly described type strains.</title>
        <authorList>
            <person name="Whitman W."/>
        </authorList>
    </citation>
    <scope>NUCLEOTIDE SEQUENCE [LARGE SCALE GENOMIC DNA]</scope>
    <source>
        <strain evidence="2 3">CECT 8803</strain>
    </source>
</reference>
<comment type="caution">
    <text evidence="2">The sequence shown here is derived from an EMBL/GenBank/DDBJ whole genome shotgun (WGS) entry which is preliminary data.</text>
</comment>
<dbReference type="GO" id="GO:0004311">
    <property type="term" value="F:geranylgeranyl diphosphate synthase activity"/>
    <property type="evidence" value="ECO:0007669"/>
    <property type="project" value="InterPro"/>
</dbReference>
<dbReference type="Gene3D" id="1.10.600.10">
    <property type="entry name" value="Farnesyl Diphosphate Synthase"/>
    <property type="match status" value="1"/>
</dbReference>
<dbReference type="InterPro" id="IPR002060">
    <property type="entry name" value="Squ/phyt_synthse"/>
</dbReference>
<dbReference type="SUPFAM" id="SSF48576">
    <property type="entry name" value="Terpenoid synthases"/>
    <property type="match status" value="1"/>
</dbReference>
<sequence>MAAMKQREPNEPLQGKTASQENFPVASRLLARDKRDTVLAYYAFARAADDVADAPDIPAERKLADLAAFEKGLLEGTGPIQPALALRRELMNRALPLDLAGQLLTAFRQDAEGVEIATWSDLRAYCRHSANPVGRFLLALHGEDAALEAQSDALCSGLQILNHLQDCKSDWQALTRCYLPGNWMAECGCDIGDLEAEASSPGLRQVLDRCLDETGRLLSKSAPLARCIKDRRLAFQAATTQALAVKLLLRLRKRDPLARSIRLSRFDFLVAALSGFIAAMGPRRETT</sequence>
<feature type="compositionally biased region" description="Basic and acidic residues" evidence="1">
    <location>
        <begin position="1"/>
        <end position="10"/>
    </location>
</feature>
<dbReference type="Proteomes" id="UP000581135">
    <property type="component" value="Unassembled WGS sequence"/>
</dbReference>
<keyword evidence="3" id="KW-1185">Reference proteome</keyword>
<dbReference type="EMBL" id="JACHXA010000012">
    <property type="protein sequence ID" value="MBB3066970.1"/>
    <property type="molecule type" value="Genomic_DNA"/>
</dbReference>
<organism evidence="2 3">
    <name type="scientific">Limibacillus halophilus</name>
    <dbReference type="NCBI Taxonomy" id="1579333"/>
    <lineage>
        <taxon>Bacteria</taxon>
        <taxon>Pseudomonadati</taxon>
        <taxon>Pseudomonadota</taxon>
        <taxon>Alphaproteobacteria</taxon>
        <taxon>Rhodospirillales</taxon>
        <taxon>Rhodovibrionaceae</taxon>
        <taxon>Limibacillus</taxon>
    </lineage>
</organism>
<name>A0A839SZ72_9PROT</name>
<dbReference type="InterPro" id="IPR044843">
    <property type="entry name" value="Trans_IPPS_bact-type"/>
</dbReference>
<accession>A0A839SZ72</accession>